<evidence type="ECO:0000313" key="1">
    <source>
        <dbReference type="EMBL" id="KKL12182.1"/>
    </source>
</evidence>
<dbReference type="AlphaFoldDB" id="A0A0F9BEB0"/>
<comment type="caution">
    <text evidence="1">The sequence shown here is derived from an EMBL/GenBank/DDBJ whole genome shotgun (WGS) entry which is preliminary data.</text>
</comment>
<proteinExistence type="predicted"/>
<feature type="non-terminal residue" evidence="1">
    <location>
        <position position="1"/>
    </location>
</feature>
<dbReference type="EMBL" id="LAZR01041362">
    <property type="protein sequence ID" value="KKL12182.1"/>
    <property type="molecule type" value="Genomic_DNA"/>
</dbReference>
<name>A0A0F9BEB0_9ZZZZ</name>
<accession>A0A0F9BEB0</accession>
<organism evidence="1">
    <name type="scientific">marine sediment metagenome</name>
    <dbReference type="NCBI Taxonomy" id="412755"/>
    <lineage>
        <taxon>unclassified sequences</taxon>
        <taxon>metagenomes</taxon>
        <taxon>ecological metagenomes</taxon>
    </lineage>
</organism>
<reference evidence="1" key="1">
    <citation type="journal article" date="2015" name="Nature">
        <title>Complex archaea that bridge the gap between prokaryotes and eukaryotes.</title>
        <authorList>
            <person name="Spang A."/>
            <person name="Saw J.H."/>
            <person name="Jorgensen S.L."/>
            <person name="Zaremba-Niedzwiedzka K."/>
            <person name="Martijn J."/>
            <person name="Lind A.E."/>
            <person name="van Eijk R."/>
            <person name="Schleper C."/>
            <person name="Guy L."/>
            <person name="Ettema T.J."/>
        </authorList>
    </citation>
    <scope>NUCLEOTIDE SEQUENCE</scope>
</reference>
<sequence length="76" mass="8451">FKGTSPGGLEKIVRGYRQITQSLQFCYYTIAKTTDDIRFHVRVGPGNAGTICILPESKLTVAEHISKPMPALMQRI</sequence>
<protein>
    <submittedName>
        <fullName evidence="1">Uncharacterized protein</fullName>
    </submittedName>
</protein>
<gene>
    <name evidence="1" type="ORF">LCGC14_2538310</name>
</gene>